<dbReference type="AlphaFoldDB" id="A0A4C1Y8I4"/>
<sequence>MRLSPSRRFWVSAAVTFALLHRSIIFKGAHAKRSVEAVECYVGPLHRGAALVAKQSRMCKSDLTIQKARRTALRSASSRSKSNTERDPLLGSSAAVNSEAQMRSVSHALLAETA</sequence>
<dbReference type="EMBL" id="BGZK01001099">
    <property type="protein sequence ID" value="GBP71162.1"/>
    <property type="molecule type" value="Genomic_DNA"/>
</dbReference>
<organism evidence="3 4">
    <name type="scientific">Eumeta variegata</name>
    <name type="common">Bagworm moth</name>
    <name type="synonym">Eumeta japonica</name>
    <dbReference type="NCBI Taxonomy" id="151549"/>
    <lineage>
        <taxon>Eukaryota</taxon>
        <taxon>Metazoa</taxon>
        <taxon>Ecdysozoa</taxon>
        <taxon>Arthropoda</taxon>
        <taxon>Hexapoda</taxon>
        <taxon>Insecta</taxon>
        <taxon>Pterygota</taxon>
        <taxon>Neoptera</taxon>
        <taxon>Endopterygota</taxon>
        <taxon>Lepidoptera</taxon>
        <taxon>Glossata</taxon>
        <taxon>Ditrysia</taxon>
        <taxon>Tineoidea</taxon>
        <taxon>Psychidae</taxon>
        <taxon>Oiketicinae</taxon>
        <taxon>Eumeta</taxon>
    </lineage>
</organism>
<reference evidence="3 4" key="1">
    <citation type="journal article" date="2019" name="Commun. Biol.">
        <title>The bagworm genome reveals a unique fibroin gene that provides high tensile strength.</title>
        <authorList>
            <person name="Kono N."/>
            <person name="Nakamura H."/>
            <person name="Ohtoshi R."/>
            <person name="Tomita M."/>
            <person name="Numata K."/>
            <person name="Arakawa K."/>
        </authorList>
    </citation>
    <scope>NUCLEOTIDE SEQUENCE [LARGE SCALE GENOMIC DNA]</scope>
</reference>
<keyword evidence="4" id="KW-1185">Reference proteome</keyword>
<feature type="chain" id="PRO_5020028214" description="Secreted protein" evidence="2">
    <location>
        <begin position="32"/>
        <end position="114"/>
    </location>
</feature>
<proteinExistence type="predicted"/>
<evidence type="ECO:0000313" key="4">
    <source>
        <dbReference type="Proteomes" id="UP000299102"/>
    </source>
</evidence>
<accession>A0A4C1Y8I4</accession>
<evidence type="ECO:0000313" key="3">
    <source>
        <dbReference type="EMBL" id="GBP71162.1"/>
    </source>
</evidence>
<gene>
    <name evidence="3" type="ORF">EVAR_89508_1</name>
</gene>
<feature type="region of interest" description="Disordered" evidence="1">
    <location>
        <begin position="70"/>
        <end position="102"/>
    </location>
</feature>
<evidence type="ECO:0000256" key="2">
    <source>
        <dbReference type="SAM" id="SignalP"/>
    </source>
</evidence>
<dbReference type="Proteomes" id="UP000299102">
    <property type="component" value="Unassembled WGS sequence"/>
</dbReference>
<evidence type="ECO:0000256" key="1">
    <source>
        <dbReference type="SAM" id="MobiDB-lite"/>
    </source>
</evidence>
<feature type="signal peptide" evidence="2">
    <location>
        <begin position="1"/>
        <end position="31"/>
    </location>
</feature>
<keyword evidence="2" id="KW-0732">Signal</keyword>
<name>A0A4C1Y8I4_EUMVA</name>
<evidence type="ECO:0008006" key="5">
    <source>
        <dbReference type="Google" id="ProtNLM"/>
    </source>
</evidence>
<comment type="caution">
    <text evidence="3">The sequence shown here is derived from an EMBL/GenBank/DDBJ whole genome shotgun (WGS) entry which is preliminary data.</text>
</comment>
<protein>
    <recommendedName>
        <fullName evidence="5">Secreted protein</fullName>
    </recommendedName>
</protein>